<gene>
    <name evidence="2" type="ORF">GSTENG00024020001</name>
</gene>
<feature type="region of interest" description="Disordered" evidence="1">
    <location>
        <begin position="1"/>
        <end position="27"/>
    </location>
</feature>
<organism evidence="2">
    <name type="scientific">Tetraodon nigroviridis</name>
    <name type="common">Spotted green pufferfish</name>
    <name type="synonym">Chelonodon nigroviridis</name>
    <dbReference type="NCBI Taxonomy" id="99883"/>
    <lineage>
        <taxon>Eukaryota</taxon>
        <taxon>Metazoa</taxon>
        <taxon>Chordata</taxon>
        <taxon>Craniata</taxon>
        <taxon>Vertebrata</taxon>
        <taxon>Euteleostomi</taxon>
        <taxon>Actinopterygii</taxon>
        <taxon>Neopterygii</taxon>
        <taxon>Teleostei</taxon>
        <taxon>Neoteleostei</taxon>
        <taxon>Acanthomorphata</taxon>
        <taxon>Eupercaria</taxon>
        <taxon>Tetraodontiformes</taxon>
        <taxon>Tetradontoidea</taxon>
        <taxon>Tetraodontidae</taxon>
        <taxon>Tetraodon</taxon>
    </lineage>
</organism>
<reference evidence="2" key="1">
    <citation type="journal article" date="2004" name="Nature">
        <title>Genome duplication in the teleost fish Tetraodon nigroviridis reveals the early vertebrate proto-karyotype.</title>
        <authorList>
            <person name="Jaillon O."/>
            <person name="Aury J.-M."/>
            <person name="Brunet F."/>
            <person name="Petit J.-L."/>
            <person name="Stange-Thomann N."/>
            <person name="Mauceli E."/>
            <person name="Bouneau L."/>
            <person name="Fischer C."/>
            <person name="Ozouf-Costaz C."/>
            <person name="Bernot A."/>
            <person name="Nicaud S."/>
            <person name="Jaffe D."/>
            <person name="Fisher S."/>
            <person name="Lutfalla G."/>
            <person name="Dossat C."/>
            <person name="Segurens B."/>
            <person name="Dasilva C."/>
            <person name="Salanoubat M."/>
            <person name="Levy M."/>
            <person name="Boudet N."/>
            <person name="Castellano S."/>
            <person name="Anthouard V."/>
            <person name="Jubin C."/>
            <person name="Castelli V."/>
            <person name="Katinka M."/>
            <person name="Vacherie B."/>
            <person name="Biemont C."/>
            <person name="Skalli Z."/>
            <person name="Cattolico L."/>
            <person name="Poulain J."/>
            <person name="De Berardinis V."/>
            <person name="Cruaud C."/>
            <person name="Duprat S."/>
            <person name="Brottier P."/>
            <person name="Coutanceau J.-P."/>
            <person name="Gouzy J."/>
            <person name="Parra G."/>
            <person name="Lardier G."/>
            <person name="Chapple C."/>
            <person name="McKernan K.J."/>
            <person name="McEwan P."/>
            <person name="Bosak S."/>
            <person name="Kellis M."/>
            <person name="Volff J.-N."/>
            <person name="Guigo R."/>
            <person name="Zody M.C."/>
            <person name="Mesirov J."/>
            <person name="Lindblad-Toh K."/>
            <person name="Birren B."/>
            <person name="Nusbaum C."/>
            <person name="Kahn D."/>
            <person name="Robinson-Rechavi M."/>
            <person name="Laudet V."/>
            <person name="Schachter V."/>
            <person name="Quetier F."/>
            <person name="Saurin W."/>
            <person name="Scarpelli C."/>
            <person name="Wincker P."/>
            <person name="Lander E.S."/>
            <person name="Weissenbach J."/>
            <person name="Roest Crollius H."/>
        </authorList>
    </citation>
    <scope>NUCLEOTIDE SEQUENCE [LARGE SCALE GENOMIC DNA]</scope>
</reference>
<feature type="compositionally biased region" description="Basic and acidic residues" evidence="1">
    <location>
        <begin position="1"/>
        <end position="11"/>
    </location>
</feature>
<evidence type="ECO:0000313" key="2">
    <source>
        <dbReference type="EMBL" id="CAG04328.1"/>
    </source>
</evidence>
<evidence type="ECO:0000256" key="1">
    <source>
        <dbReference type="SAM" id="MobiDB-lite"/>
    </source>
</evidence>
<name>Q4S4V4_TETNG</name>
<dbReference type="EMBL" id="CAAE01014738">
    <property type="protein sequence ID" value="CAG04328.1"/>
    <property type="molecule type" value="Genomic_DNA"/>
</dbReference>
<protein>
    <submittedName>
        <fullName evidence="2">(spotted green pufferfish) hypothetical protein</fullName>
    </submittedName>
</protein>
<dbReference type="KEGG" id="tng:GSTEN00024020G001"/>
<accession>Q4S4V4</accession>
<dbReference type="AlphaFoldDB" id="Q4S4V4"/>
<feature type="compositionally biased region" description="Low complexity" evidence="1">
    <location>
        <begin position="13"/>
        <end position="27"/>
    </location>
</feature>
<comment type="caution">
    <text evidence="2">The sequence shown here is derived from an EMBL/GenBank/DDBJ whole genome shotgun (WGS) entry which is preliminary data.</text>
</comment>
<sequence length="80" mass="8918">MTQPLRRDRAHQPAPSRKSASLSSPSAARRLYRNLSGKFRVGTNPPGLEDSVVSGRWGDKERLRKTTIVSQKERKTSAVT</sequence>
<proteinExistence type="predicted"/>
<reference evidence="2" key="2">
    <citation type="submission" date="2004-02" db="EMBL/GenBank/DDBJ databases">
        <authorList>
            <consortium name="Genoscope"/>
            <consortium name="Whitehead Institute Centre for Genome Research"/>
        </authorList>
    </citation>
    <scope>NUCLEOTIDE SEQUENCE</scope>
</reference>